<feature type="region of interest" description="Disordered" evidence="1">
    <location>
        <begin position="1"/>
        <end position="20"/>
    </location>
</feature>
<accession>A0AAD4KZG1</accession>
<dbReference type="EMBL" id="JAJTJA010000003">
    <property type="protein sequence ID" value="KAH8702392.1"/>
    <property type="molecule type" value="Genomic_DNA"/>
</dbReference>
<keyword evidence="2" id="KW-0812">Transmembrane</keyword>
<dbReference type="RefSeq" id="XP_046075768.1">
    <property type="nucleotide sequence ID" value="XM_046220005.1"/>
</dbReference>
<name>A0AAD4KZG1_9EURO</name>
<evidence type="ECO:0000313" key="3">
    <source>
        <dbReference type="EMBL" id="KAH8702392.1"/>
    </source>
</evidence>
<sequence>MATATPTPTHPPEIHNGTTTSWFPLTTAFPSSVGCESSFWMETPPTIAAWDPGYGLYVQPGLECQPPEVTTWWDENKTPNINTTATKYSIGPIVCPSAYTTAKTSVNQRGSTGYSFFEFLDGGVGDECMSPLSASQVIAYATQDSSWITTSSTIHAASFVVGVQVNGWLFPTETATTTQPSQPTQHAQTAQTTAQSTQTAAISDLSHGAIAGISVGVAAAAIMIAAGAGVFFLRRRKNRQYTVDDGLNGENPQKNEVDSVALHEVPSDLGIRELHENGTHELPIETYTR</sequence>
<keyword evidence="4" id="KW-1185">Reference proteome</keyword>
<reference evidence="3" key="1">
    <citation type="submission" date="2021-12" db="EMBL/GenBank/DDBJ databases">
        <title>Convergent genome expansion in fungi linked to evolution of root-endophyte symbiosis.</title>
        <authorList>
            <consortium name="DOE Joint Genome Institute"/>
            <person name="Ke Y.-H."/>
            <person name="Bonito G."/>
            <person name="Liao H.-L."/>
            <person name="Looney B."/>
            <person name="Rojas-Flechas A."/>
            <person name="Nash J."/>
            <person name="Hameed K."/>
            <person name="Schadt C."/>
            <person name="Martin F."/>
            <person name="Crous P.W."/>
            <person name="Miettinen O."/>
            <person name="Magnuson J.K."/>
            <person name="Labbe J."/>
            <person name="Jacobson D."/>
            <person name="Doktycz M.J."/>
            <person name="Veneault-Fourrey C."/>
            <person name="Kuo A."/>
            <person name="Mondo S."/>
            <person name="Calhoun S."/>
            <person name="Riley R."/>
            <person name="Ohm R."/>
            <person name="LaButti K."/>
            <person name="Andreopoulos B."/>
            <person name="Pangilinan J."/>
            <person name="Nolan M."/>
            <person name="Tritt A."/>
            <person name="Clum A."/>
            <person name="Lipzen A."/>
            <person name="Daum C."/>
            <person name="Barry K."/>
            <person name="Grigoriev I.V."/>
            <person name="Vilgalys R."/>
        </authorList>
    </citation>
    <scope>NUCLEOTIDE SEQUENCE</scope>
    <source>
        <strain evidence="3">PMI_201</strain>
    </source>
</reference>
<feature type="transmembrane region" description="Helical" evidence="2">
    <location>
        <begin position="209"/>
        <end position="233"/>
    </location>
</feature>
<evidence type="ECO:0000256" key="1">
    <source>
        <dbReference type="SAM" id="MobiDB-lite"/>
    </source>
</evidence>
<gene>
    <name evidence="3" type="ORF">BGW36DRAFT_424669</name>
</gene>
<evidence type="ECO:0000313" key="4">
    <source>
        <dbReference type="Proteomes" id="UP001201262"/>
    </source>
</evidence>
<organism evidence="3 4">
    <name type="scientific">Talaromyces proteolyticus</name>
    <dbReference type="NCBI Taxonomy" id="1131652"/>
    <lineage>
        <taxon>Eukaryota</taxon>
        <taxon>Fungi</taxon>
        <taxon>Dikarya</taxon>
        <taxon>Ascomycota</taxon>
        <taxon>Pezizomycotina</taxon>
        <taxon>Eurotiomycetes</taxon>
        <taxon>Eurotiomycetidae</taxon>
        <taxon>Eurotiales</taxon>
        <taxon>Trichocomaceae</taxon>
        <taxon>Talaromyces</taxon>
        <taxon>Talaromyces sect. Bacilispori</taxon>
    </lineage>
</organism>
<dbReference type="AlphaFoldDB" id="A0AAD4KZG1"/>
<dbReference type="GeneID" id="70250292"/>
<comment type="caution">
    <text evidence="3">The sequence shown here is derived from an EMBL/GenBank/DDBJ whole genome shotgun (WGS) entry which is preliminary data.</text>
</comment>
<keyword evidence="2" id="KW-1133">Transmembrane helix</keyword>
<evidence type="ECO:0000256" key="2">
    <source>
        <dbReference type="SAM" id="Phobius"/>
    </source>
</evidence>
<dbReference type="Proteomes" id="UP001201262">
    <property type="component" value="Unassembled WGS sequence"/>
</dbReference>
<keyword evidence="2" id="KW-0472">Membrane</keyword>
<proteinExistence type="predicted"/>
<protein>
    <submittedName>
        <fullName evidence="3">Uncharacterized protein</fullName>
    </submittedName>
</protein>